<protein>
    <submittedName>
        <fullName evidence="1">Uncharacterized protein</fullName>
    </submittedName>
</protein>
<reference evidence="1 2" key="1">
    <citation type="journal article" date="2020" name="IScience">
        <title>Genome Sequencing of the Endangered Kingdonia uniflora (Circaeasteraceae, Ranunculales) Reveals Potential Mechanisms of Evolutionary Specialization.</title>
        <authorList>
            <person name="Sun Y."/>
            <person name="Deng T."/>
            <person name="Zhang A."/>
            <person name="Moore M.J."/>
            <person name="Landis J.B."/>
            <person name="Lin N."/>
            <person name="Zhang H."/>
            <person name="Zhang X."/>
            <person name="Huang J."/>
            <person name="Zhang X."/>
            <person name="Sun H."/>
            <person name="Wang H."/>
        </authorList>
    </citation>
    <scope>NUCLEOTIDE SEQUENCE [LARGE SCALE GENOMIC DNA]</scope>
    <source>
        <strain evidence="1">TB1705</strain>
        <tissue evidence="1">Leaf</tissue>
    </source>
</reference>
<gene>
    <name evidence="1" type="ORF">GIB67_014833</name>
</gene>
<dbReference type="AlphaFoldDB" id="A0A7J7MSY2"/>
<name>A0A7J7MSY2_9MAGN</name>
<organism evidence="1 2">
    <name type="scientific">Kingdonia uniflora</name>
    <dbReference type="NCBI Taxonomy" id="39325"/>
    <lineage>
        <taxon>Eukaryota</taxon>
        <taxon>Viridiplantae</taxon>
        <taxon>Streptophyta</taxon>
        <taxon>Embryophyta</taxon>
        <taxon>Tracheophyta</taxon>
        <taxon>Spermatophyta</taxon>
        <taxon>Magnoliopsida</taxon>
        <taxon>Ranunculales</taxon>
        <taxon>Circaeasteraceae</taxon>
        <taxon>Kingdonia</taxon>
    </lineage>
</organism>
<proteinExistence type="predicted"/>
<sequence>MVGDDVEVNLEVISSEYGGGLLETMVVTEVTKADITFFNQEEVDGKAYQITYHLFADQTTAISVEEQTMEVTKTKDKASQTKESKEEVINVNSPDLIF</sequence>
<evidence type="ECO:0000313" key="1">
    <source>
        <dbReference type="EMBL" id="KAF6158039.1"/>
    </source>
</evidence>
<dbReference type="Proteomes" id="UP000541444">
    <property type="component" value="Unassembled WGS sequence"/>
</dbReference>
<evidence type="ECO:0000313" key="2">
    <source>
        <dbReference type="Proteomes" id="UP000541444"/>
    </source>
</evidence>
<dbReference type="EMBL" id="JACGCM010001237">
    <property type="protein sequence ID" value="KAF6158039.1"/>
    <property type="molecule type" value="Genomic_DNA"/>
</dbReference>
<keyword evidence="2" id="KW-1185">Reference proteome</keyword>
<comment type="caution">
    <text evidence="1">The sequence shown here is derived from an EMBL/GenBank/DDBJ whole genome shotgun (WGS) entry which is preliminary data.</text>
</comment>
<accession>A0A7J7MSY2</accession>